<evidence type="ECO:0000313" key="2">
    <source>
        <dbReference type="EMBL" id="KAE9543548.1"/>
    </source>
</evidence>
<accession>A0A6G0U356</accession>
<dbReference type="Proteomes" id="UP000475862">
    <property type="component" value="Unassembled WGS sequence"/>
</dbReference>
<protein>
    <submittedName>
        <fullName evidence="2">Uncharacterized protein</fullName>
    </submittedName>
</protein>
<feature type="transmembrane region" description="Helical" evidence="1">
    <location>
        <begin position="235"/>
        <end position="256"/>
    </location>
</feature>
<proteinExistence type="predicted"/>
<keyword evidence="1" id="KW-0472">Membrane</keyword>
<reference evidence="2 3" key="1">
    <citation type="submission" date="2019-08" db="EMBL/GenBank/DDBJ databases">
        <title>The genome of the soybean aphid Biotype 1, its phylome, world population structure and adaptation to the North American continent.</title>
        <authorList>
            <person name="Giordano R."/>
            <person name="Donthu R.K."/>
            <person name="Hernandez A.G."/>
            <person name="Wright C.L."/>
            <person name="Zimin A.V."/>
        </authorList>
    </citation>
    <scope>NUCLEOTIDE SEQUENCE [LARGE SCALE GENOMIC DNA]</scope>
    <source>
        <tissue evidence="2">Whole aphids</tissue>
    </source>
</reference>
<dbReference type="AlphaFoldDB" id="A0A6G0U356"/>
<sequence length="291" mass="33970">MDRVKTILKETIDVVNLFPSAQQSSTSNINDTEMKIIKKIEEADRLRIYRKYKNKYNYIDQIKPPLEDLVKKPVSQNNLLENVTITNVSYTVHNDLNDNTQNDQNDIVQNDLKVNTQNDPNNIVQNDLNGSFTRQDIENDRRVYELVNSKLENSPYDHSAFIIYNVNATHFTVKLPNGEDCMQPLRAFQHPVIVNKCDALFSKYLKYSFLFVFSFINIDKKFLAKSKYLKLNTKFFISTILLLAFAVQILTTIRYHEYLKIIFLSDNNSLLLVLTDAWLCTMWQCGLYQVP</sequence>
<keyword evidence="1" id="KW-1133">Transmembrane helix</keyword>
<comment type="caution">
    <text evidence="2">The sequence shown here is derived from an EMBL/GenBank/DDBJ whole genome shotgun (WGS) entry which is preliminary data.</text>
</comment>
<keyword evidence="1" id="KW-0812">Transmembrane</keyword>
<evidence type="ECO:0000256" key="1">
    <source>
        <dbReference type="SAM" id="Phobius"/>
    </source>
</evidence>
<dbReference type="EMBL" id="VYZN01000008">
    <property type="protein sequence ID" value="KAE9543548.1"/>
    <property type="molecule type" value="Genomic_DNA"/>
</dbReference>
<gene>
    <name evidence="2" type="ORF">AGLY_002348</name>
</gene>
<organism evidence="2 3">
    <name type="scientific">Aphis glycines</name>
    <name type="common">Soybean aphid</name>
    <dbReference type="NCBI Taxonomy" id="307491"/>
    <lineage>
        <taxon>Eukaryota</taxon>
        <taxon>Metazoa</taxon>
        <taxon>Ecdysozoa</taxon>
        <taxon>Arthropoda</taxon>
        <taxon>Hexapoda</taxon>
        <taxon>Insecta</taxon>
        <taxon>Pterygota</taxon>
        <taxon>Neoptera</taxon>
        <taxon>Paraneoptera</taxon>
        <taxon>Hemiptera</taxon>
        <taxon>Sternorrhyncha</taxon>
        <taxon>Aphidomorpha</taxon>
        <taxon>Aphidoidea</taxon>
        <taxon>Aphididae</taxon>
        <taxon>Aphidini</taxon>
        <taxon>Aphis</taxon>
        <taxon>Aphis</taxon>
    </lineage>
</organism>
<name>A0A6G0U356_APHGL</name>
<evidence type="ECO:0000313" key="3">
    <source>
        <dbReference type="Proteomes" id="UP000475862"/>
    </source>
</evidence>
<keyword evidence="3" id="KW-1185">Reference proteome</keyword>
<dbReference type="OrthoDB" id="6606922at2759"/>